<comment type="caution">
    <text evidence="2">The sequence shown here is derived from an EMBL/GenBank/DDBJ whole genome shotgun (WGS) entry which is preliminary data.</text>
</comment>
<dbReference type="EMBL" id="JAQMFO010000050">
    <property type="protein sequence ID" value="MDB6374592.1"/>
    <property type="molecule type" value="Genomic_DNA"/>
</dbReference>
<dbReference type="Proteomes" id="UP001212996">
    <property type="component" value="Unassembled WGS sequence"/>
</dbReference>
<evidence type="ECO:0000313" key="3">
    <source>
        <dbReference type="Proteomes" id="UP001212996"/>
    </source>
</evidence>
<accession>A0AAW6BSE4</accession>
<gene>
    <name evidence="2" type="ORF">PH362_22380</name>
</gene>
<dbReference type="RefSeq" id="WP_036776233.1">
    <property type="nucleotide sequence ID" value="NZ_JAQMFO010000050.1"/>
</dbReference>
<name>A0AAW6BSE4_9GAMM</name>
<dbReference type="AlphaFoldDB" id="A0AAW6BSE4"/>
<evidence type="ECO:0000313" key="2">
    <source>
        <dbReference type="EMBL" id="MDB6374592.1"/>
    </source>
</evidence>
<keyword evidence="1" id="KW-0472">Membrane</keyword>
<sequence>MSLKFITIIVFLIGMVGLVLTFFWDRQKPKNSKTIQHDHPLFDELFPQQEEGGAGSRRY</sequence>
<evidence type="ECO:0000256" key="1">
    <source>
        <dbReference type="SAM" id="Phobius"/>
    </source>
</evidence>
<proteinExistence type="predicted"/>
<keyword evidence="1" id="KW-0812">Transmembrane</keyword>
<feature type="transmembrane region" description="Helical" evidence="1">
    <location>
        <begin position="6"/>
        <end position="24"/>
    </location>
</feature>
<organism evidence="2 3">
    <name type="scientific">Photorhabdus bodei</name>
    <dbReference type="NCBI Taxonomy" id="2029681"/>
    <lineage>
        <taxon>Bacteria</taxon>
        <taxon>Pseudomonadati</taxon>
        <taxon>Pseudomonadota</taxon>
        <taxon>Gammaproteobacteria</taxon>
        <taxon>Enterobacterales</taxon>
        <taxon>Morganellaceae</taxon>
        <taxon>Photorhabdus</taxon>
    </lineage>
</organism>
<protein>
    <submittedName>
        <fullName evidence="2">Uncharacterized protein</fullName>
    </submittedName>
</protein>
<keyword evidence="1" id="KW-1133">Transmembrane helix</keyword>
<reference evidence="2" key="1">
    <citation type="submission" date="2023-01" db="EMBL/GenBank/DDBJ databases">
        <title>Genome sequencing of Photorhabdus bodei 09-20.</title>
        <authorList>
            <person name="Kalindamar S."/>
            <person name="Kumru S."/>
        </authorList>
    </citation>
    <scope>NUCLEOTIDE SEQUENCE</scope>
    <source>
        <strain evidence="2">09-20</strain>
    </source>
</reference>